<dbReference type="Proteomes" id="UP001066276">
    <property type="component" value="Chromosome 4_2"/>
</dbReference>
<organism evidence="2 3">
    <name type="scientific">Pleurodeles waltl</name>
    <name type="common">Iberian ribbed newt</name>
    <dbReference type="NCBI Taxonomy" id="8319"/>
    <lineage>
        <taxon>Eukaryota</taxon>
        <taxon>Metazoa</taxon>
        <taxon>Chordata</taxon>
        <taxon>Craniata</taxon>
        <taxon>Vertebrata</taxon>
        <taxon>Euteleostomi</taxon>
        <taxon>Amphibia</taxon>
        <taxon>Batrachia</taxon>
        <taxon>Caudata</taxon>
        <taxon>Salamandroidea</taxon>
        <taxon>Salamandridae</taxon>
        <taxon>Pleurodelinae</taxon>
        <taxon>Pleurodeles</taxon>
    </lineage>
</organism>
<proteinExistence type="predicted"/>
<evidence type="ECO:0000313" key="2">
    <source>
        <dbReference type="EMBL" id="KAJ1163845.1"/>
    </source>
</evidence>
<feature type="compositionally biased region" description="Basic and acidic residues" evidence="1">
    <location>
        <begin position="17"/>
        <end position="55"/>
    </location>
</feature>
<feature type="region of interest" description="Disordered" evidence="1">
    <location>
        <begin position="17"/>
        <end position="71"/>
    </location>
</feature>
<name>A0AAV7SIH7_PLEWA</name>
<protein>
    <submittedName>
        <fullName evidence="2">Uncharacterized protein</fullName>
    </submittedName>
</protein>
<sequence>MFESPRETLKRIMSECKEKRADVTRINKPLVRKEGRNLGEEEDGRPKEKTSKDPVETGPWKTRPGPENKIR</sequence>
<evidence type="ECO:0000256" key="1">
    <source>
        <dbReference type="SAM" id="MobiDB-lite"/>
    </source>
</evidence>
<comment type="caution">
    <text evidence="2">The sequence shown here is derived from an EMBL/GenBank/DDBJ whole genome shotgun (WGS) entry which is preliminary data.</text>
</comment>
<evidence type="ECO:0000313" key="3">
    <source>
        <dbReference type="Proteomes" id="UP001066276"/>
    </source>
</evidence>
<accession>A0AAV7SIH7</accession>
<keyword evidence="3" id="KW-1185">Reference proteome</keyword>
<gene>
    <name evidence="2" type="ORF">NDU88_004297</name>
</gene>
<dbReference type="EMBL" id="JANPWB010000008">
    <property type="protein sequence ID" value="KAJ1163845.1"/>
    <property type="molecule type" value="Genomic_DNA"/>
</dbReference>
<dbReference type="AlphaFoldDB" id="A0AAV7SIH7"/>
<reference evidence="2" key="1">
    <citation type="journal article" date="2022" name="bioRxiv">
        <title>Sequencing and chromosome-scale assembly of the giantPleurodeles waltlgenome.</title>
        <authorList>
            <person name="Brown T."/>
            <person name="Elewa A."/>
            <person name="Iarovenko S."/>
            <person name="Subramanian E."/>
            <person name="Araus A.J."/>
            <person name="Petzold A."/>
            <person name="Susuki M."/>
            <person name="Suzuki K.-i.T."/>
            <person name="Hayashi T."/>
            <person name="Toyoda A."/>
            <person name="Oliveira C."/>
            <person name="Osipova E."/>
            <person name="Leigh N.D."/>
            <person name="Simon A."/>
            <person name="Yun M.H."/>
        </authorList>
    </citation>
    <scope>NUCLEOTIDE SEQUENCE</scope>
    <source>
        <strain evidence="2">20211129_DDA</strain>
        <tissue evidence="2">Liver</tissue>
    </source>
</reference>